<keyword evidence="3" id="KW-1185">Reference proteome</keyword>
<dbReference type="RefSeq" id="WP_128762020.1">
    <property type="nucleotide sequence ID" value="NZ_QOVI01000005.1"/>
</dbReference>
<dbReference type="Pfam" id="PF14391">
    <property type="entry name" value="DUF4421"/>
    <property type="match status" value="1"/>
</dbReference>
<evidence type="ECO:0000256" key="1">
    <source>
        <dbReference type="SAM" id="SignalP"/>
    </source>
</evidence>
<evidence type="ECO:0008006" key="4">
    <source>
        <dbReference type="Google" id="ProtNLM"/>
    </source>
</evidence>
<sequence>MRFKSLQTLKILLFLAVPASFYAQDLETLPKIISYTDQVQVKVHVDSYLENYFISGEGMDEELKLATNNDLRLTGLFDYKIFSFSYSFTPGFLPGNDDNDERGDSQYQDFTVRLFPGQFVQEFKYQRLKGFYVENTDVLFPDFFDNEGYLLFPDLKRTFYGGSTSYVLNPDFSLEGLLYQRKWQRVSAGSFVPTFNYSYARLKNDFETYTGVENNFDFSLDVSYYYNAVIEEQFNIAPYAFGGIGTRMSTYERSGEEYNDKESNTYFTTEYGAGIQVGYNTSKFLMGARLNYKSLSYTNENDTSLKDDSWYGLFFIGYRFDPPEKLRQTTERLGL</sequence>
<dbReference type="EMBL" id="QOVI01000005">
    <property type="protein sequence ID" value="RXG13243.1"/>
    <property type="molecule type" value="Genomic_DNA"/>
</dbReference>
<gene>
    <name evidence="2" type="ORF">DSM04_105221</name>
</gene>
<evidence type="ECO:0000313" key="3">
    <source>
        <dbReference type="Proteomes" id="UP000289821"/>
    </source>
</evidence>
<dbReference type="AlphaFoldDB" id="A0A4Q0NRC2"/>
<comment type="caution">
    <text evidence="2">The sequence shown here is derived from an EMBL/GenBank/DDBJ whole genome shotgun (WGS) entry which is preliminary data.</text>
</comment>
<dbReference type="Proteomes" id="UP000289821">
    <property type="component" value="Unassembled WGS sequence"/>
</dbReference>
<dbReference type="InterPro" id="IPR025535">
    <property type="entry name" value="DUF4421"/>
</dbReference>
<name>A0A4Q0NRC2_9FLAO</name>
<protein>
    <recommendedName>
        <fullName evidence="4">DUF4421 domain-containing protein</fullName>
    </recommendedName>
</protein>
<reference evidence="2 3" key="1">
    <citation type="submission" date="2018-07" db="EMBL/GenBank/DDBJ databases">
        <title>Leeuwenhoekiella genomics.</title>
        <authorList>
            <person name="Tahon G."/>
            <person name="Willems A."/>
        </authorList>
    </citation>
    <scope>NUCLEOTIDE SEQUENCE [LARGE SCALE GENOMIC DNA]</scope>
    <source>
        <strain evidence="2 3">R-50232</strain>
    </source>
</reference>
<feature type="signal peptide" evidence="1">
    <location>
        <begin position="1"/>
        <end position="23"/>
    </location>
</feature>
<organism evidence="2 3">
    <name type="scientific">Leeuwenhoekiella aestuarii</name>
    <dbReference type="NCBI Taxonomy" id="2249426"/>
    <lineage>
        <taxon>Bacteria</taxon>
        <taxon>Pseudomonadati</taxon>
        <taxon>Bacteroidota</taxon>
        <taxon>Flavobacteriia</taxon>
        <taxon>Flavobacteriales</taxon>
        <taxon>Flavobacteriaceae</taxon>
        <taxon>Leeuwenhoekiella</taxon>
    </lineage>
</organism>
<evidence type="ECO:0000313" key="2">
    <source>
        <dbReference type="EMBL" id="RXG13243.1"/>
    </source>
</evidence>
<feature type="chain" id="PRO_5020935967" description="DUF4421 domain-containing protein" evidence="1">
    <location>
        <begin position="24"/>
        <end position="335"/>
    </location>
</feature>
<accession>A0A4Q0NRC2</accession>
<proteinExistence type="predicted"/>
<keyword evidence="1" id="KW-0732">Signal</keyword>